<gene>
    <name evidence="2" type="ORF">RJT34_31995</name>
</gene>
<keyword evidence="1" id="KW-1133">Transmembrane helix</keyword>
<name>A0AAN9I8Z0_CLITE</name>
<reference evidence="2 3" key="1">
    <citation type="submission" date="2024-01" db="EMBL/GenBank/DDBJ databases">
        <title>The genomes of 5 underutilized Papilionoideae crops provide insights into root nodulation and disease resistance.</title>
        <authorList>
            <person name="Yuan L."/>
        </authorList>
    </citation>
    <scope>NUCLEOTIDE SEQUENCE [LARGE SCALE GENOMIC DNA]</scope>
    <source>
        <strain evidence="2">LY-2023</strain>
        <tissue evidence="2">Leaf</tissue>
    </source>
</reference>
<dbReference type="AlphaFoldDB" id="A0AAN9I8Z0"/>
<proteinExistence type="predicted"/>
<keyword evidence="1" id="KW-0472">Membrane</keyword>
<keyword evidence="3" id="KW-1185">Reference proteome</keyword>
<comment type="caution">
    <text evidence="2">The sequence shown here is derived from an EMBL/GenBank/DDBJ whole genome shotgun (WGS) entry which is preliminary data.</text>
</comment>
<organism evidence="2 3">
    <name type="scientific">Clitoria ternatea</name>
    <name type="common">Butterfly pea</name>
    <dbReference type="NCBI Taxonomy" id="43366"/>
    <lineage>
        <taxon>Eukaryota</taxon>
        <taxon>Viridiplantae</taxon>
        <taxon>Streptophyta</taxon>
        <taxon>Embryophyta</taxon>
        <taxon>Tracheophyta</taxon>
        <taxon>Spermatophyta</taxon>
        <taxon>Magnoliopsida</taxon>
        <taxon>eudicotyledons</taxon>
        <taxon>Gunneridae</taxon>
        <taxon>Pentapetalae</taxon>
        <taxon>rosids</taxon>
        <taxon>fabids</taxon>
        <taxon>Fabales</taxon>
        <taxon>Fabaceae</taxon>
        <taxon>Papilionoideae</taxon>
        <taxon>50 kb inversion clade</taxon>
        <taxon>NPAAA clade</taxon>
        <taxon>indigoferoid/millettioid clade</taxon>
        <taxon>Phaseoleae</taxon>
        <taxon>Clitoria</taxon>
    </lineage>
</organism>
<dbReference type="Proteomes" id="UP001359559">
    <property type="component" value="Unassembled WGS sequence"/>
</dbReference>
<accession>A0AAN9I8Z0</accession>
<evidence type="ECO:0000313" key="3">
    <source>
        <dbReference type="Proteomes" id="UP001359559"/>
    </source>
</evidence>
<dbReference type="EMBL" id="JAYKXN010000008">
    <property type="protein sequence ID" value="KAK7264386.1"/>
    <property type="molecule type" value="Genomic_DNA"/>
</dbReference>
<keyword evidence="1" id="KW-0812">Transmembrane</keyword>
<feature type="transmembrane region" description="Helical" evidence="1">
    <location>
        <begin position="55"/>
        <end position="77"/>
    </location>
</feature>
<evidence type="ECO:0000256" key="1">
    <source>
        <dbReference type="SAM" id="Phobius"/>
    </source>
</evidence>
<evidence type="ECO:0008006" key="4">
    <source>
        <dbReference type="Google" id="ProtNLM"/>
    </source>
</evidence>
<protein>
    <recommendedName>
        <fullName evidence="4">Transmembrane protein</fullName>
    </recommendedName>
</protein>
<sequence>MVGGKEDWGTEEAFPRQWQCEDNHGSSLDVIWTHNGVWVERNSIVSKVGSWVRWFFLRGVVMVVAWVHGGSYGNVLFSYRK</sequence>
<evidence type="ECO:0000313" key="2">
    <source>
        <dbReference type="EMBL" id="KAK7264386.1"/>
    </source>
</evidence>